<reference evidence="6 7" key="1">
    <citation type="submission" date="2014-11" db="EMBL/GenBank/DDBJ databases">
        <title>Draft Genome Sequences of Paenibacillus polymyxa NRRL B-30509 and Paenibacillus terrae NRRL B-30644, Strains from a Poultry Environment that Produce Tridecaptin A and Paenicidins.</title>
        <authorList>
            <person name="van Belkum M.J."/>
            <person name="Lohans C.T."/>
            <person name="Vederas J.C."/>
        </authorList>
    </citation>
    <scope>NUCLEOTIDE SEQUENCE [LARGE SCALE GENOMIC DNA]</scope>
    <source>
        <strain evidence="6 7">NRRL B-30644</strain>
    </source>
</reference>
<evidence type="ECO:0000313" key="6">
    <source>
        <dbReference type="EMBL" id="KJD42608.1"/>
    </source>
</evidence>
<dbReference type="AlphaFoldDB" id="A0A0D7WV61"/>
<dbReference type="InterPro" id="IPR036271">
    <property type="entry name" value="Tet_transcr_reg_TetR-rel_C_sf"/>
</dbReference>
<name>A0A0D7WV61_9BACL</name>
<dbReference type="GO" id="GO:0000976">
    <property type="term" value="F:transcription cis-regulatory region binding"/>
    <property type="evidence" value="ECO:0007669"/>
    <property type="project" value="TreeGrafter"/>
</dbReference>
<protein>
    <submittedName>
        <fullName evidence="6">Transcriptional regulator</fullName>
    </submittedName>
</protein>
<dbReference type="Pfam" id="PF17937">
    <property type="entry name" value="TetR_C_28"/>
    <property type="match status" value="1"/>
</dbReference>
<feature type="domain" description="HTH tetR-type" evidence="5">
    <location>
        <begin position="7"/>
        <end position="67"/>
    </location>
</feature>
<dbReference type="Gene3D" id="1.10.357.10">
    <property type="entry name" value="Tetracycline Repressor, domain 2"/>
    <property type="match status" value="1"/>
</dbReference>
<comment type="caution">
    <text evidence="6">The sequence shown here is derived from an EMBL/GenBank/DDBJ whole genome shotgun (WGS) entry which is preliminary data.</text>
</comment>
<dbReference type="Proteomes" id="UP000032534">
    <property type="component" value="Unassembled WGS sequence"/>
</dbReference>
<dbReference type="PANTHER" id="PTHR30055">
    <property type="entry name" value="HTH-TYPE TRANSCRIPTIONAL REGULATOR RUTR"/>
    <property type="match status" value="1"/>
</dbReference>
<dbReference type="SUPFAM" id="SSF46689">
    <property type="entry name" value="Homeodomain-like"/>
    <property type="match status" value="1"/>
</dbReference>
<evidence type="ECO:0000313" key="7">
    <source>
        <dbReference type="Proteomes" id="UP000032534"/>
    </source>
</evidence>
<keyword evidence="2 4" id="KW-0238">DNA-binding</keyword>
<dbReference type="EMBL" id="JTHP01000104">
    <property type="protein sequence ID" value="KJD42608.1"/>
    <property type="molecule type" value="Genomic_DNA"/>
</dbReference>
<dbReference type="InterPro" id="IPR041479">
    <property type="entry name" value="TetR_CgmR_C"/>
</dbReference>
<gene>
    <name evidence="6" type="ORF">QD47_27260</name>
</gene>
<feature type="DNA-binding region" description="H-T-H motif" evidence="4">
    <location>
        <begin position="30"/>
        <end position="49"/>
    </location>
</feature>
<dbReference type="Pfam" id="PF00440">
    <property type="entry name" value="TetR_N"/>
    <property type="match status" value="1"/>
</dbReference>
<evidence type="ECO:0000256" key="4">
    <source>
        <dbReference type="PROSITE-ProRule" id="PRU00335"/>
    </source>
</evidence>
<keyword evidence="1" id="KW-0805">Transcription regulation</keyword>
<dbReference type="PROSITE" id="PS50977">
    <property type="entry name" value="HTH_TETR_2"/>
    <property type="match status" value="1"/>
</dbReference>
<dbReference type="OrthoDB" id="9806334at2"/>
<evidence type="ECO:0000256" key="2">
    <source>
        <dbReference type="ARBA" id="ARBA00023125"/>
    </source>
</evidence>
<evidence type="ECO:0000259" key="5">
    <source>
        <dbReference type="PROSITE" id="PS50977"/>
    </source>
</evidence>
<sequence>MNTTKTALKKELILKAASIIVHEEGVEKLTLEAVAKKAGISKGGLLYHFPNKDELILGMVEQLSSSFVTEFNERAESDMQSKGRWTRAYMNSSFSGDRDVSDLYTALSAAHFTNPQMLKLLQDEYANIQNKIENDELDPVRSTMVRLVIDGLWFAEMFGLAPPNEELRKKITEELKTYIKEHFA</sequence>
<dbReference type="PATRIC" id="fig|159743.3.peg.6071"/>
<evidence type="ECO:0000256" key="1">
    <source>
        <dbReference type="ARBA" id="ARBA00023015"/>
    </source>
</evidence>
<proteinExistence type="predicted"/>
<organism evidence="6 7">
    <name type="scientific">Paenibacillus terrae</name>
    <dbReference type="NCBI Taxonomy" id="159743"/>
    <lineage>
        <taxon>Bacteria</taxon>
        <taxon>Bacillati</taxon>
        <taxon>Bacillota</taxon>
        <taxon>Bacilli</taxon>
        <taxon>Bacillales</taxon>
        <taxon>Paenibacillaceae</taxon>
        <taxon>Paenibacillus</taxon>
    </lineage>
</organism>
<evidence type="ECO:0000256" key="3">
    <source>
        <dbReference type="ARBA" id="ARBA00023163"/>
    </source>
</evidence>
<dbReference type="GO" id="GO:0003700">
    <property type="term" value="F:DNA-binding transcription factor activity"/>
    <property type="evidence" value="ECO:0007669"/>
    <property type="project" value="TreeGrafter"/>
</dbReference>
<keyword evidence="7" id="KW-1185">Reference proteome</keyword>
<dbReference type="PANTHER" id="PTHR30055:SF234">
    <property type="entry name" value="HTH-TYPE TRANSCRIPTIONAL REGULATOR BETI"/>
    <property type="match status" value="1"/>
</dbReference>
<keyword evidence="3" id="KW-0804">Transcription</keyword>
<accession>A0A0D7WV61</accession>
<dbReference type="InterPro" id="IPR009057">
    <property type="entry name" value="Homeodomain-like_sf"/>
</dbReference>
<dbReference type="PRINTS" id="PR00455">
    <property type="entry name" value="HTHTETR"/>
</dbReference>
<dbReference type="SUPFAM" id="SSF48498">
    <property type="entry name" value="Tetracyclin repressor-like, C-terminal domain"/>
    <property type="match status" value="1"/>
</dbReference>
<dbReference type="RefSeq" id="WP_044649071.1">
    <property type="nucleotide sequence ID" value="NZ_JTHP01000104.1"/>
</dbReference>
<dbReference type="InterPro" id="IPR001647">
    <property type="entry name" value="HTH_TetR"/>
</dbReference>
<dbReference type="InterPro" id="IPR050109">
    <property type="entry name" value="HTH-type_TetR-like_transc_reg"/>
</dbReference>